<evidence type="ECO:0000256" key="2">
    <source>
        <dbReference type="ARBA" id="ARBA00022618"/>
    </source>
</evidence>
<evidence type="ECO:0000256" key="4">
    <source>
        <dbReference type="ARBA" id="ARBA00023306"/>
    </source>
</evidence>
<name>A0A830BIC3_9LAMI</name>
<dbReference type="FunFam" id="1.10.472.10:FF:000031">
    <property type="entry name" value="cyclin-L1-1-like isoform X1"/>
    <property type="match status" value="1"/>
</dbReference>
<dbReference type="PIRSF" id="PIRSF036580">
    <property type="entry name" value="Cyclin_L"/>
    <property type="match status" value="1"/>
</dbReference>
<feature type="compositionally biased region" description="Basic residues" evidence="7">
    <location>
        <begin position="389"/>
        <end position="405"/>
    </location>
</feature>
<evidence type="ECO:0000256" key="6">
    <source>
        <dbReference type="RuleBase" id="RU000383"/>
    </source>
</evidence>
<keyword evidence="4" id="KW-0131">Cell cycle</keyword>
<protein>
    <recommendedName>
        <fullName evidence="5">Cyclin-L1-1</fullName>
    </recommendedName>
</protein>
<dbReference type="EMBL" id="BMAC01000086">
    <property type="protein sequence ID" value="GFP84474.1"/>
    <property type="molecule type" value="Genomic_DNA"/>
</dbReference>
<dbReference type="SMART" id="SM00385">
    <property type="entry name" value="CYCLIN"/>
    <property type="match status" value="2"/>
</dbReference>
<evidence type="ECO:0000313" key="9">
    <source>
        <dbReference type="EMBL" id="GFP84474.1"/>
    </source>
</evidence>
<comment type="caution">
    <text evidence="9">The sequence shown here is derived from an EMBL/GenBank/DDBJ whole genome shotgun (WGS) entry which is preliminary data.</text>
</comment>
<keyword evidence="10" id="KW-1185">Reference proteome</keyword>
<evidence type="ECO:0000256" key="1">
    <source>
        <dbReference type="ARBA" id="ARBA00010589"/>
    </source>
</evidence>
<dbReference type="InterPro" id="IPR013763">
    <property type="entry name" value="Cyclin-like_dom"/>
</dbReference>
<feature type="domain" description="Cyclin-like" evidence="8">
    <location>
        <begin position="40"/>
        <end position="143"/>
    </location>
</feature>
<dbReference type="GO" id="GO:0016538">
    <property type="term" value="F:cyclin-dependent protein serine/threonine kinase regulator activity"/>
    <property type="evidence" value="ECO:0007669"/>
    <property type="project" value="InterPro"/>
</dbReference>
<dbReference type="Pfam" id="PF21797">
    <property type="entry name" value="CycT2-like_C"/>
    <property type="match status" value="1"/>
</dbReference>
<dbReference type="SUPFAM" id="SSF47954">
    <property type="entry name" value="Cyclin-like"/>
    <property type="match status" value="2"/>
</dbReference>
<feature type="domain" description="Cyclin-like" evidence="8">
    <location>
        <begin position="156"/>
        <end position="238"/>
    </location>
</feature>
<evidence type="ECO:0000313" key="10">
    <source>
        <dbReference type="Proteomes" id="UP000653305"/>
    </source>
</evidence>
<dbReference type="Proteomes" id="UP000653305">
    <property type="component" value="Unassembled WGS sequence"/>
</dbReference>
<dbReference type="Gene3D" id="1.10.472.10">
    <property type="entry name" value="Cyclin-like"/>
    <property type="match status" value="2"/>
</dbReference>
<dbReference type="CDD" id="cd20594">
    <property type="entry name" value="CYCLIN_AcCycL_rpt2"/>
    <property type="match status" value="1"/>
</dbReference>
<keyword evidence="2" id="KW-0132">Cell division</keyword>
<dbReference type="Pfam" id="PF00134">
    <property type="entry name" value="Cyclin_N"/>
    <property type="match status" value="1"/>
</dbReference>
<keyword evidence="3 6" id="KW-0195">Cyclin</keyword>
<dbReference type="GO" id="GO:0051301">
    <property type="term" value="P:cell division"/>
    <property type="evidence" value="ECO:0007669"/>
    <property type="project" value="UniProtKB-KW"/>
</dbReference>
<reference evidence="9" key="1">
    <citation type="submission" date="2020-07" db="EMBL/GenBank/DDBJ databases">
        <title>Ethylene signaling mediates host invasion by parasitic plants.</title>
        <authorList>
            <person name="Yoshida S."/>
        </authorList>
    </citation>
    <scope>NUCLEOTIDE SEQUENCE</scope>
    <source>
        <strain evidence="9">Okayama</strain>
    </source>
</reference>
<feature type="region of interest" description="Disordered" evidence="7">
    <location>
        <begin position="259"/>
        <end position="426"/>
    </location>
</feature>
<comment type="similarity">
    <text evidence="1">Belongs to the cyclin family. Cyclin L subfamily.</text>
</comment>
<dbReference type="InterPro" id="IPR043198">
    <property type="entry name" value="Cyclin/Ssn8"/>
</dbReference>
<evidence type="ECO:0000256" key="5">
    <source>
        <dbReference type="ARBA" id="ARBA00073269"/>
    </source>
</evidence>
<feature type="compositionally biased region" description="Basic and acidic residues" evidence="7">
    <location>
        <begin position="294"/>
        <end position="383"/>
    </location>
</feature>
<proteinExistence type="inferred from homology"/>
<dbReference type="GO" id="GO:0006357">
    <property type="term" value="P:regulation of transcription by RNA polymerase II"/>
    <property type="evidence" value="ECO:0007669"/>
    <property type="project" value="InterPro"/>
</dbReference>
<feature type="compositionally biased region" description="Basic and acidic residues" evidence="7">
    <location>
        <begin position="262"/>
        <end position="272"/>
    </location>
</feature>
<dbReference type="PANTHER" id="PTHR10026">
    <property type="entry name" value="CYCLIN"/>
    <property type="match status" value="1"/>
</dbReference>
<organism evidence="9 10">
    <name type="scientific">Phtheirospermum japonicum</name>
    <dbReference type="NCBI Taxonomy" id="374723"/>
    <lineage>
        <taxon>Eukaryota</taxon>
        <taxon>Viridiplantae</taxon>
        <taxon>Streptophyta</taxon>
        <taxon>Embryophyta</taxon>
        <taxon>Tracheophyta</taxon>
        <taxon>Spermatophyta</taxon>
        <taxon>Magnoliopsida</taxon>
        <taxon>eudicotyledons</taxon>
        <taxon>Gunneridae</taxon>
        <taxon>Pentapetalae</taxon>
        <taxon>asterids</taxon>
        <taxon>lamiids</taxon>
        <taxon>Lamiales</taxon>
        <taxon>Orobanchaceae</taxon>
        <taxon>Orobanchaceae incertae sedis</taxon>
        <taxon>Phtheirospermum</taxon>
    </lineage>
</organism>
<dbReference type="FunFam" id="1.10.472.10:FF:000068">
    <property type="entry name" value="Cyclin-L1-1 isoform A"/>
    <property type="match status" value="1"/>
</dbReference>
<evidence type="ECO:0000256" key="7">
    <source>
        <dbReference type="SAM" id="MobiDB-lite"/>
    </source>
</evidence>
<feature type="compositionally biased region" description="Polar residues" evidence="7">
    <location>
        <begin position="273"/>
        <end position="293"/>
    </location>
</feature>
<dbReference type="AlphaFoldDB" id="A0A830BIC3"/>
<evidence type="ECO:0000256" key="3">
    <source>
        <dbReference type="ARBA" id="ARBA00023127"/>
    </source>
</evidence>
<dbReference type="OrthoDB" id="10264655at2759"/>
<gene>
    <name evidence="9" type="ORF">PHJA_000591300</name>
</gene>
<accession>A0A830BIC3</accession>
<dbReference type="InterPro" id="IPR036915">
    <property type="entry name" value="Cyclin-like_sf"/>
</dbReference>
<evidence type="ECO:0000259" key="8">
    <source>
        <dbReference type="SMART" id="SM00385"/>
    </source>
</evidence>
<sequence>MIYTAIDTFYLTDEELKNSPSNKDGIDETTETTLRIYGCDLIQESGILLKLPQAVMATGQVLFHRFYCKKSFARFNVKRVAASCVWLASKLEESPRKARQVLIVFHRMECRRENLPVEHLDISSKRYVDLKAELTRTERHLLKEMAFICHVEHPHKFISNYLATLETPPELRQEAWNLANDSLRTTLCVRFKSEVVACGVIYAAARRFQVPLPENPPWWKAFDADKSGIDEVCRVLAQLYTLPKAQYLPVCKEGGSFAMSNRTRDSPHHSVSKDSLSTTTNEDTGNRNGANQEASKDERIKAALDKLKESKKSDDESKSTVEGGESREKPDPKLTSDNKTESGGERIKERERGRERTRSRDRERGRDSDRERGKEDSERDRDAINAGAHRSRDKGRTEKSKHHSSRDRDYHSSSYSSRDKERRRHH</sequence>
<dbReference type="InterPro" id="IPR006671">
    <property type="entry name" value="Cyclin_N"/>
</dbReference>